<accession>A0ABS5AJV9</accession>
<dbReference type="PANTHER" id="PTHR40045">
    <property type="entry name" value="YCGG FAMILY PROTEIN"/>
    <property type="match status" value="1"/>
</dbReference>
<reference evidence="1 2" key="1">
    <citation type="submission" date="2021-03" db="EMBL/GenBank/DDBJ databases">
        <title>Sequencing the genomes of 1000 actinobacteria strains.</title>
        <authorList>
            <person name="Klenk H.-P."/>
        </authorList>
    </citation>
    <scope>NUCLEOTIDE SEQUENCE [LARGE SCALE GENOMIC DNA]</scope>
    <source>
        <strain evidence="1 2">DSM 44580</strain>
    </source>
</reference>
<comment type="caution">
    <text evidence="1">The sequence shown here is derived from an EMBL/GenBank/DDBJ whole genome shotgun (WGS) entry which is preliminary data.</text>
</comment>
<proteinExistence type="predicted"/>
<evidence type="ECO:0000313" key="2">
    <source>
        <dbReference type="Proteomes" id="UP001519363"/>
    </source>
</evidence>
<dbReference type="InterPro" id="IPR014988">
    <property type="entry name" value="Uncharacterised_YqcI/YcgG"/>
</dbReference>
<dbReference type="NCBIfam" id="NF041366">
    <property type="entry name" value="GntA_guanitoxin"/>
    <property type="match status" value="1"/>
</dbReference>
<evidence type="ECO:0000313" key="1">
    <source>
        <dbReference type="EMBL" id="MBP2476858.1"/>
    </source>
</evidence>
<dbReference type="Proteomes" id="UP001519363">
    <property type="component" value="Unassembled WGS sequence"/>
</dbReference>
<protein>
    <submittedName>
        <fullName evidence="1">FPC/CPF motif-containing protein YcgG</fullName>
    </submittedName>
</protein>
<keyword evidence="2" id="KW-1185">Reference proteome</keyword>
<name>A0ABS5AJV9_9PSEU</name>
<organism evidence="1 2">
    <name type="scientific">Crossiella equi</name>
    <dbReference type="NCBI Taxonomy" id="130796"/>
    <lineage>
        <taxon>Bacteria</taxon>
        <taxon>Bacillati</taxon>
        <taxon>Actinomycetota</taxon>
        <taxon>Actinomycetes</taxon>
        <taxon>Pseudonocardiales</taxon>
        <taxon>Pseudonocardiaceae</taxon>
        <taxon>Crossiella</taxon>
    </lineage>
</organism>
<dbReference type="PANTHER" id="PTHR40045:SF1">
    <property type="entry name" value="YQCI_YCGG FAMILY PROTEIN"/>
    <property type="match status" value="1"/>
</dbReference>
<gene>
    <name evidence="1" type="ORF">JOF53_005730</name>
</gene>
<dbReference type="Pfam" id="PF08892">
    <property type="entry name" value="YqcI_YcgG"/>
    <property type="match status" value="1"/>
</dbReference>
<sequence length="171" mass="19415">MTFTRTTQFSAKSFASFVAVFDEMDCPAEAHFERRLWELLQALHGHDAALGHGWHPDYETDPASPRFAYCVGGHPFFVVGMHPGASRPTRRFRRPAMVFNSHIQFWALQEHFFTMRERIREREIAAHGSVNPSFLAYEDEARHYGGRFTEGDWACPFRAAAGVKVGVALPG</sequence>
<dbReference type="EMBL" id="JAGIOO010000001">
    <property type="protein sequence ID" value="MBP2476858.1"/>
    <property type="molecule type" value="Genomic_DNA"/>
</dbReference>